<proteinExistence type="predicted"/>
<evidence type="ECO:0000313" key="2">
    <source>
        <dbReference type="EMBL" id="KAK2184952.1"/>
    </source>
</evidence>
<dbReference type="EMBL" id="JAODUO010000248">
    <property type="protein sequence ID" value="KAK2184952.1"/>
    <property type="molecule type" value="Genomic_DNA"/>
</dbReference>
<organism evidence="2 3">
    <name type="scientific">Ridgeia piscesae</name>
    <name type="common">Tubeworm</name>
    <dbReference type="NCBI Taxonomy" id="27915"/>
    <lineage>
        <taxon>Eukaryota</taxon>
        <taxon>Metazoa</taxon>
        <taxon>Spiralia</taxon>
        <taxon>Lophotrochozoa</taxon>
        <taxon>Annelida</taxon>
        <taxon>Polychaeta</taxon>
        <taxon>Sedentaria</taxon>
        <taxon>Canalipalpata</taxon>
        <taxon>Sabellida</taxon>
        <taxon>Siboglinidae</taxon>
        <taxon>Ridgeia</taxon>
    </lineage>
</organism>
<name>A0AAD9UD04_RIDPI</name>
<evidence type="ECO:0000256" key="1">
    <source>
        <dbReference type="SAM" id="Phobius"/>
    </source>
</evidence>
<sequence>MFSLLSRAFRRRERSLPRGSTLVVLGGADRPRGRGRARLALAPSGRHVSGETTLRVILDTRRGEIISSFPRGSAKKVNTNSGPRLSACSFSSEFSSNFFMINTILENTFLKFVEHVITTFVICDVFVAICLFLLQNLL</sequence>
<evidence type="ECO:0000313" key="3">
    <source>
        <dbReference type="Proteomes" id="UP001209878"/>
    </source>
</evidence>
<keyword evidence="3" id="KW-1185">Reference proteome</keyword>
<protein>
    <submittedName>
        <fullName evidence="2">Uncharacterized protein</fullName>
    </submittedName>
</protein>
<gene>
    <name evidence="2" type="ORF">NP493_242g02029</name>
</gene>
<keyword evidence="1" id="KW-0812">Transmembrane</keyword>
<keyword evidence="1" id="KW-1133">Transmembrane helix</keyword>
<dbReference type="Proteomes" id="UP001209878">
    <property type="component" value="Unassembled WGS sequence"/>
</dbReference>
<accession>A0AAD9UD04</accession>
<keyword evidence="1" id="KW-0472">Membrane</keyword>
<comment type="caution">
    <text evidence="2">The sequence shown here is derived from an EMBL/GenBank/DDBJ whole genome shotgun (WGS) entry which is preliminary data.</text>
</comment>
<reference evidence="2" key="1">
    <citation type="journal article" date="2023" name="Mol. Biol. Evol.">
        <title>Third-Generation Sequencing Reveals the Adaptive Role of the Epigenome in Three Deep-Sea Polychaetes.</title>
        <authorList>
            <person name="Perez M."/>
            <person name="Aroh O."/>
            <person name="Sun Y."/>
            <person name="Lan Y."/>
            <person name="Juniper S.K."/>
            <person name="Young C.R."/>
            <person name="Angers B."/>
            <person name="Qian P.Y."/>
        </authorList>
    </citation>
    <scope>NUCLEOTIDE SEQUENCE</scope>
    <source>
        <strain evidence="2">R07B-5</strain>
    </source>
</reference>
<dbReference type="AlphaFoldDB" id="A0AAD9UD04"/>
<feature type="transmembrane region" description="Helical" evidence="1">
    <location>
        <begin position="112"/>
        <end position="134"/>
    </location>
</feature>